<keyword evidence="8 12" id="KW-0067">ATP-binding</keyword>
<reference evidence="15" key="1">
    <citation type="submission" date="2020-10" db="EMBL/GenBank/DDBJ databases">
        <title>ChiBAC.</title>
        <authorList>
            <person name="Zenner C."/>
            <person name="Hitch T.C.A."/>
            <person name="Clavel T."/>
        </authorList>
    </citation>
    <scope>NUCLEOTIDE SEQUENCE</scope>
    <source>
        <strain evidence="15">DSM 107454</strain>
    </source>
</reference>
<dbReference type="RefSeq" id="WP_226391700.1">
    <property type="nucleotide sequence ID" value="NZ_JADCKB010000002.1"/>
</dbReference>
<dbReference type="PROSITE" id="PS00618">
    <property type="entry name" value="RECF_2"/>
    <property type="match status" value="1"/>
</dbReference>
<feature type="binding site" evidence="12">
    <location>
        <begin position="30"/>
        <end position="37"/>
    </location>
    <ligand>
        <name>ATP</name>
        <dbReference type="ChEBI" id="CHEBI:30616"/>
    </ligand>
</feature>
<dbReference type="Pfam" id="PF02463">
    <property type="entry name" value="SMC_N"/>
    <property type="match status" value="1"/>
</dbReference>
<keyword evidence="7 12" id="KW-0227">DNA damage</keyword>
<name>A0A9D5M479_9FIRM</name>
<dbReference type="GO" id="GO:0006302">
    <property type="term" value="P:double-strand break repair"/>
    <property type="evidence" value="ECO:0007669"/>
    <property type="project" value="TreeGrafter"/>
</dbReference>
<keyword evidence="4 12" id="KW-0963">Cytoplasm</keyword>
<dbReference type="SUPFAM" id="SSF52540">
    <property type="entry name" value="P-loop containing nucleoside triphosphate hydrolases"/>
    <property type="match status" value="1"/>
</dbReference>
<evidence type="ECO:0000313" key="16">
    <source>
        <dbReference type="Proteomes" id="UP000806542"/>
    </source>
</evidence>
<keyword evidence="9 12" id="KW-0238">DNA-binding</keyword>
<evidence type="ECO:0000256" key="6">
    <source>
        <dbReference type="ARBA" id="ARBA00022741"/>
    </source>
</evidence>
<keyword evidence="6 12" id="KW-0547">Nucleotide-binding</keyword>
<dbReference type="GO" id="GO:0009432">
    <property type="term" value="P:SOS response"/>
    <property type="evidence" value="ECO:0007669"/>
    <property type="project" value="UniProtKB-UniRule"/>
</dbReference>
<evidence type="ECO:0000259" key="14">
    <source>
        <dbReference type="Pfam" id="PF02463"/>
    </source>
</evidence>
<dbReference type="InterPro" id="IPR003395">
    <property type="entry name" value="RecF/RecN/SMC_N"/>
</dbReference>
<dbReference type="InterPro" id="IPR042174">
    <property type="entry name" value="RecF_2"/>
</dbReference>
<comment type="subcellular location">
    <subcellularLocation>
        <location evidence="1 12 13">Cytoplasm</location>
    </subcellularLocation>
</comment>
<dbReference type="InterPro" id="IPR018078">
    <property type="entry name" value="DNA-binding_RecF_CS"/>
</dbReference>
<evidence type="ECO:0000256" key="1">
    <source>
        <dbReference type="ARBA" id="ARBA00004496"/>
    </source>
</evidence>
<dbReference type="HAMAP" id="MF_00365">
    <property type="entry name" value="RecF"/>
    <property type="match status" value="1"/>
</dbReference>
<comment type="similarity">
    <text evidence="2 12 13">Belongs to the RecF family.</text>
</comment>
<accession>A0A9D5M479</accession>
<keyword evidence="10 12" id="KW-0234">DNA repair</keyword>
<comment type="caution">
    <text evidence="15">The sequence shown here is derived from an EMBL/GenBank/DDBJ whole genome shotgun (WGS) entry which is preliminary data.</text>
</comment>
<keyword evidence="11 12" id="KW-0742">SOS response</keyword>
<evidence type="ECO:0000256" key="9">
    <source>
        <dbReference type="ARBA" id="ARBA00023125"/>
    </source>
</evidence>
<evidence type="ECO:0000256" key="11">
    <source>
        <dbReference type="ARBA" id="ARBA00023236"/>
    </source>
</evidence>
<evidence type="ECO:0000256" key="3">
    <source>
        <dbReference type="ARBA" id="ARBA00020170"/>
    </source>
</evidence>
<proteinExistence type="inferred from homology"/>
<dbReference type="EMBL" id="JADCKB010000002">
    <property type="protein sequence ID" value="MBE5039137.1"/>
    <property type="molecule type" value="Genomic_DNA"/>
</dbReference>
<dbReference type="GO" id="GO:0005524">
    <property type="term" value="F:ATP binding"/>
    <property type="evidence" value="ECO:0007669"/>
    <property type="project" value="UniProtKB-UniRule"/>
</dbReference>
<dbReference type="Proteomes" id="UP000806542">
    <property type="component" value="Unassembled WGS sequence"/>
</dbReference>
<evidence type="ECO:0000256" key="4">
    <source>
        <dbReference type="ARBA" id="ARBA00022490"/>
    </source>
</evidence>
<dbReference type="InterPro" id="IPR001238">
    <property type="entry name" value="DNA-binding_RecF"/>
</dbReference>
<organism evidence="15 16">
    <name type="scientific">Ructibacterium gallinarum</name>
    <dbReference type="NCBI Taxonomy" id="2779355"/>
    <lineage>
        <taxon>Bacteria</taxon>
        <taxon>Bacillati</taxon>
        <taxon>Bacillota</taxon>
        <taxon>Clostridia</taxon>
        <taxon>Eubacteriales</taxon>
        <taxon>Oscillospiraceae</taxon>
        <taxon>Ructibacterium</taxon>
    </lineage>
</organism>
<dbReference type="GO" id="GO:0006260">
    <property type="term" value="P:DNA replication"/>
    <property type="evidence" value="ECO:0007669"/>
    <property type="project" value="UniProtKB-UniRule"/>
</dbReference>
<gene>
    <name evidence="12 15" type="primary">recF</name>
    <name evidence="15" type="ORF">INF28_01460</name>
</gene>
<evidence type="ECO:0000256" key="7">
    <source>
        <dbReference type="ARBA" id="ARBA00022763"/>
    </source>
</evidence>
<dbReference type="GO" id="GO:0005737">
    <property type="term" value="C:cytoplasm"/>
    <property type="evidence" value="ECO:0007669"/>
    <property type="project" value="UniProtKB-SubCell"/>
</dbReference>
<evidence type="ECO:0000256" key="2">
    <source>
        <dbReference type="ARBA" id="ARBA00008016"/>
    </source>
</evidence>
<evidence type="ECO:0000256" key="10">
    <source>
        <dbReference type="ARBA" id="ARBA00023204"/>
    </source>
</evidence>
<dbReference type="GO" id="GO:0003697">
    <property type="term" value="F:single-stranded DNA binding"/>
    <property type="evidence" value="ECO:0007669"/>
    <property type="project" value="UniProtKB-UniRule"/>
</dbReference>
<protein>
    <recommendedName>
        <fullName evidence="3 12">DNA replication and repair protein RecF</fullName>
    </recommendedName>
</protein>
<evidence type="ECO:0000313" key="15">
    <source>
        <dbReference type="EMBL" id="MBE5039137.1"/>
    </source>
</evidence>
<keyword evidence="5 12" id="KW-0235">DNA replication</keyword>
<dbReference type="NCBIfam" id="TIGR00611">
    <property type="entry name" value="recf"/>
    <property type="match status" value="1"/>
</dbReference>
<comment type="function">
    <text evidence="12 13">The RecF protein is involved in DNA metabolism; it is required for DNA replication and normal SOS inducibility. RecF binds preferentially to single-stranded, linear DNA. It also seems to bind ATP.</text>
</comment>
<evidence type="ECO:0000256" key="13">
    <source>
        <dbReference type="RuleBase" id="RU000578"/>
    </source>
</evidence>
<evidence type="ECO:0000256" key="12">
    <source>
        <dbReference type="HAMAP-Rule" id="MF_00365"/>
    </source>
</evidence>
<keyword evidence="16" id="KW-1185">Reference proteome</keyword>
<dbReference type="Gene3D" id="3.40.50.300">
    <property type="entry name" value="P-loop containing nucleotide triphosphate hydrolases"/>
    <property type="match status" value="1"/>
</dbReference>
<dbReference type="AlphaFoldDB" id="A0A9D5M479"/>
<dbReference type="GO" id="GO:0000731">
    <property type="term" value="P:DNA synthesis involved in DNA repair"/>
    <property type="evidence" value="ECO:0007669"/>
    <property type="project" value="TreeGrafter"/>
</dbReference>
<sequence>MLAHRLVLENFRNYTAQELEFCPGVNIIYGDNAQGKTNILEAVYLFSMGKGFRAKKDAELVQHGREEARAALTFSDAGRDWEAEIRLFRSRRKAISVNEVPIRLTSELIGRFRVIYFGPEYLGLIKEGPRQRRRNTDILISQLRPRYFSALSDVKKIIDSKNALLKMERPNKAMLEILNEKLASISGELIAWRSQYIQKLNQYAAALQNEISGGSETLSMEYLSCIGAADGLSAEEITQKLRQRLENVERRELENRETAVGPHREDIAYLINGREAKSFASQGQQKTIVLSQKLSEVALMREETGEAPVLLLDDIMSELDRKRQSFVLSHIRDMQIFITCTDTEGFALREDTRLLKVENGTVKIVS</sequence>
<dbReference type="InterPro" id="IPR027417">
    <property type="entry name" value="P-loop_NTPase"/>
</dbReference>
<evidence type="ECO:0000256" key="8">
    <source>
        <dbReference type="ARBA" id="ARBA00022840"/>
    </source>
</evidence>
<feature type="domain" description="RecF/RecN/SMC N-terminal" evidence="14">
    <location>
        <begin position="4"/>
        <end position="349"/>
    </location>
</feature>
<dbReference type="PANTHER" id="PTHR32182:SF0">
    <property type="entry name" value="DNA REPLICATION AND REPAIR PROTEIN RECF"/>
    <property type="match status" value="1"/>
</dbReference>
<evidence type="ECO:0000256" key="5">
    <source>
        <dbReference type="ARBA" id="ARBA00022705"/>
    </source>
</evidence>
<dbReference type="PANTHER" id="PTHR32182">
    <property type="entry name" value="DNA REPLICATION AND REPAIR PROTEIN RECF"/>
    <property type="match status" value="1"/>
</dbReference>
<dbReference type="Gene3D" id="1.20.1050.90">
    <property type="entry name" value="RecF/RecN/SMC, N-terminal domain"/>
    <property type="match status" value="1"/>
</dbReference>